<sequence length="581" mass="66247">MSDPSPVQRCLLATEVLDLICTEIWYSPRDSLEDRRGETLAALACTCRAWSDVALDRLWHDIRGISPLLCCLDLWEDANGSWTIKRPLTDSDRATFCRYASRVRRLLRVASSDEDTPAAHYALSLISDSCILPNLCRLEWDTQNPVAFHYIRQYLNPGLKELYISFLEQQQEQLNILFTIPAVFSPNIKSLQIRVKSASQSDPSRLSLTLPSWNHLFVLELPDLTFDGLSQVAQMRNLATLKLSRLSSLWITSGIGDRSSQHSRQPLKFAMFDPPFPVLQHLDIATSSAPMSAVIDLIRTFQAARLQSIKLFFCNKGDTLDDLDNLIQSLAGHCDLQSLRAFYYSHEYLAGSFASLIRPLLGFHNLRSFRLFNSHYLPISQAEATQIQKALPNIEQLVIDSHCKPQGEPMSNLLTLLPFTHCQKLKYLTVHIDASDKCAREQLRKRSSCFSDVRNYSLRKLDVGKAPISHKEFVASFLADVFPNLEEITFDDCQDTSCARRWHYVEEVLLPLLSRARMREQHRLGIKTPTAPEDFTANWGKRISVLLEADDEDWSDEEKVEASRSRLHALRSSNRLVPSFF</sequence>
<protein>
    <recommendedName>
        <fullName evidence="3">F-box domain-containing protein</fullName>
    </recommendedName>
</protein>
<name>A0AAD5VNS5_9AGAR</name>
<keyword evidence="2" id="KW-1185">Reference proteome</keyword>
<comment type="caution">
    <text evidence="1">The sequence shown here is derived from an EMBL/GenBank/DDBJ whole genome shotgun (WGS) entry which is preliminary data.</text>
</comment>
<evidence type="ECO:0000313" key="2">
    <source>
        <dbReference type="Proteomes" id="UP001213000"/>
    </source>
</evidence>
<dbReference type="InterPro" id="IPR032675">
    <property type="entry name" value="LRR_dom_sf"/>
</dbReference>
<organism evidence="1 2">
    <name type="scientific">Leucocoprinus birnbaumii</name>
    <dbReference type="NCBI Taxonomy" id="56174"/>
    <lineage>
        <taxon>Eukaryota</taxon>
        <taxon>Fungi</taxon>
        <taxon>Dikarya</taxon>
        <taxon>Basidiomycota</taxon>
        <taxon>Agaricomycotina</taxon>
        <taxon>Agaricomycetes</taxon>
        <taxon>Agaricomycetidae</taxon>
        <taxon>Agaricales</taxon>
        <taxon>Agaricineae</taxon>
        <taxon>Agaricaceae</taxon>
        <taxon>Leucocoprinus</taxon>
    </lineage>
</organism>
<proteinExistence type="predicted"/>
<dbReference type="Proteomes" id="UP001213000">
    <property type="component" value="Unassembled WGS sequence"/>
</dbReference>
<dbReference type="SUPFAM" id="SSF52047">
    <property type="entry name" value="RNI-like"/>
    <property type="match status" value="1"/>
</dbReference>
<gene>
    <name evidence="1" type="ORF">NP233_g7649</name>
</gene>
<dbReference type="EMBL" id="JANIEX010000573">
    <property type="protein sequence ID" value="KAJ3565409.1"/>
    <property type="molecule type" value="Genomic_DNA"/>
</dbReference>
<evidence type="ECO:0000313" key="1">
    <source>
        <dbReference type="EMBL" id="KAJ3565409.1"/>
    </source>
</evidence>
<accession>A0AAD5VNS5</accession>
<dbReference type="AlphaFoldDB" id="A0AAD5VNS5"/>
<dbReference type="Gene3D" id="3.80.10.10">
    <property type="entry name" value="Ribonuclease Inhibitor"/>
    <property type="match status" value="1"/>
</dbReference>
<evidence type="ECO:0008006" key="3">
    <source>
        <dbReference type="Google" id="ProtNLM"/>
    </source>
</evidence>
<reference evidence="1" key="1">
    <citation type="submission" date="2022-07" db="EMBL/GenBank/DDBJ databases">
        <title>Genome Sequence of Leucocoprinus birnbaumii.</title>
        <authorList>
            <person name="Buettner E."/>
        </authorList>
    </citation>
    <scope>NUCLEOTIDE SEQUENCE</scope>
    <source>
        <strain evidence="1">VT141</strain>
    </source>
</reference>